<feature type="region of interest" description="Disordered" evidence="1">
    <location>
        <begin position="1"/>
        <end position="40"/>
    </location>
</feature>
<evidence type="ECO:0000313" key="3">
    <source>
        <dbReference type="Proteomes" id="UP000193642"/>
    </source>
</evidence>
<organism evidence="2 3">
    <name type="scientific">Rhizoclosmatium globosum</name>
    <dbReference type="NCBI Taxonomy" id="329046"/>
    <lineage>
        <taxon>Eukaryota</taxon>
        <taxon>Fungi</taxon>
        <taxon>Fungi incertae sedis</taxon>
        <taxon>Chytridiomycota</taxon>
        <taxon>Chytridiomycota incertae sedis</taxon>
        <taxon>Chytridiomycetes</taxon>
        <taxon>Chytridiales</taxon>
        <taxon>Chytriomycetaceae</taxon>
        <taxon>Rhizoclosmatium</taxon>
    </lineage>
</organism>
<keyword evidence="3" id="KW-1185">Reference proteome</keyword>
<gene>
    <name evidence="2" type="ORF">BCR33DRAFT_713538</name>
</gene>
<evidence type="ECO:0000313" key="2">
    <source>
        <dbReference type="EMBL" id="ORY49943.1"/>
    </source>
</evidence>
<dbReference type="OrthoDB" id="10497722at2759"/>
<protein>
    <submittedName>
        <fullName evidence="2">Uncharacterized protein</fullName>
    </submittedName>
</protein>
<dbReference type="Proteomes" id="UP000193642">
    <property type="component" value="Unassembled WGS sequence"/>
</dbReference>
<feature type="compositionally biased region" description="Polar residues" evidence="1">
    <location>
        <begin position="29"/>
        <end position="39"/>
    </location>
</feature>
<sequence>MSSLGKPPKPRNRKVTPPNPTEPLPVETTIDNHSSTTNPLLPPVLVGDGNLRPDVVTAKYGGFFVPQSNNRHKFYYSRIEGMNPPMIADVSAEDQENLSLNGRKLWKSDLNAFSNKTGRFEPSVAGKRKYTSAYPCWFSSGNGGASNSGQSGTPRRGSNKRQKTQQKPAKPAFVAKDPKNLGKLIYIRGLLKGDAPLFIEPKIFNAMTEAAKLDWMKHKEEVQEEYGKRVDSLASGLRRMQ</sequence>
<accession>A0A1Y2CSI1</accession>
<evidence type="ECO:0000256" key="1">
    <source>
        <dbReference type="SAM" id="MobiDB-lite"/>
    </source>
</evidence>
<feature type="region of interest" description="Disordered" evidence="1">
    <location>
        <begin position="143"/>
        <end position="174"/>
    </location>
</feature>
<comment type="caution">
    <text evidence="2">The sequence shown here is derived from an EMBL/GenBank/DDBJ whole genome shotgun (WGS) entry which is preliminary data.</text>
</comment>
<name>A0A1Y2CSI1_9FUNG</name>
<proteinExistence type="predicted"/>
<dbReference type="AlphaFoldDB" id="A0A1Y2CSI1"/>
<reference evidence="2 3" key="1">
    <citation type="submission" date="2016-07" db="EMBL/GenBank/DDBJ databases">
        <title>Pervasive Adenine N6-methylation of Active Genes in Fungi.</title>
        <authorList>
            <consortium name="DOE Joint Genome Institute"/>
            <person name="Mondo S.J."/>
            <person name="Dannebaum R.O."/>
            <person name="Kuo R.C."/>
            <person name="Labutti K."/>
            <person name="Haridas S."/>
            <person name="Kuo A."/>
            <person name="Salamov A."/>
            <person name="Ahrendt S.R."/>
            <person name="Lipzen A."/>
            <person name="Sullivan W."/>
            <person name="Andreopoulos W.B."/>
            <person name="Clum A."/>
            <person name="Lindquist E."/>
            <person name="Daum C."/>
            <person name="Ramamoorthy G.K."/>
            <person name="Gryganskyi A."/>
            <person name="Culley D."/>
            <person name="Magnuson J.K."/>
            <person name="James T.Y."/>
            <person name="O'Malley M.A."/>
            <person name="Stajich J.E."/>
            <person name="Spatafora J.W."/>
            <person name="Visel A."/>
            <person name="Grigoriev I.V."/>
        </authorList>
    </citation>
    <scope>NUCLEOTIDE SEQUENCE [LARGE SCALE GENOMIC DNA]</scope>
    <source>
        <strain evidence="2 3">JEL800</strain>
    </source>
</reference>
<dbReference type="EMBL" id="MCGO01000008">
    <property type="protein sequence ID" value="ORY49943.1"/>
    <property type="molecule type" value="Genomic_DNA"/>
</dbReference>